<dbReference type="EMBL" id="PVNG01000005">
    <property type="protein sequence ID" value="PRX66828.1"/>
    <property type="molecule type" value="Genomic_DNA"/>
</dbReference>
<evidence type="ECO:0000313" key="3">
    <source>
        <dbReference type="EMBL" id="PRX66828.1"/>
    </source>
</evidence>
<reference evidence="3 4" key="1">
    <citation type="submission" date="2018-03" db="EMBL/GenBank/DDBJ databases">
        <title>Genomic Encyclopedia of Type Strains, Phase III (KMG-III): the genomes of soil and plant-associated and newly described type strains.</title>
        <authorList>
            <person name="Whitman W."/>
        </authorList>
    </citation>
    <scope>NUCLEOTIDE SEQUENCE [LARGE SCALE GENOMIC DNA]</scope>
    <source>
        <strain evidence="3 4">CGMCC 4.7104</strain>
    </source>
</reference>
<evidence type="ECO:0000256" key="2">
    <source>
        <dbReference type="SAM" id="SignalP"/>
    </source>
</evidence>
<dbReference type="Pfam" id="PF03995">
    <property type="entry name" value="Inhibitor_I36"/>
    <property type="match status" value="1"/>
</dbReference>
<feature type="region of interest" description="Disordered" evidence="1">
    <location>
        <begin position="103"/>
        <end position="126"/>
    </location>
</feature>
<dbReference type="OrthoDB" id="3532825at2"/>
<dbReference type="RefSeq" id="WP_106238852.1">
    <property type="nucleotide sequence ID" value="NZ_PVNG01000005.1"/>
</dbReference>
<dbReference type="Gene3D" id="2.60.20.10">
    <property type="entry name" value="Crystallins"/>
    <property type="match status" value="1"/>
</dbReference>
<accession>A0A2T0N3W9</accession>
<sequence>MKRTSVRRAGVVALALSSLMTVGATAQADARLASSCGLSFCLYEHDDYAGAEQEFLFTSNNTCANVTTLNNKASSMRNPSAGRIQFYNNANCSGSYGYAAAPGSSDSDLTNNGFDNKTSSVKRVSP</sequence>
<evidence type="ECO:0000256" key="1">
    <source>
        <dbReference type="SAM" id="MobiDB-lite"/>
    </source>
</evidence>
<gene>
    <name evidence="3" type="ORF">B0I32_105268</name>
</gene>
<feature type="chain" id="PRO_5038995718" evidence="2">
    <location>
        <begin position="27"/>
        <end position="126"/>
    </location>
</feature>
<dbReference type="InterPro" id="IPR011024">
    <property type="entry name" value="G_crystallin-like"/>
</dbReference>
<evidence type="ECO:0000313" key="4">
    <source>
        <dbReference type="Proteomes" id="UP000238312"/>
    </source>
</evidence>
<keyword evidence="4" id="KW-1185">Reference proteome</keyword>
<protein>
    <submittedName>
        <fullName evidence="3">Peptidase inhibitor family I36</fullName>
    </submittedName>
</protein>
<comment type="caution">
    <text evidence="3">The sequence shown here is derived from an EMBL/GenBank/DDBJ whole genome shotgun (WGS) entry which is preliminary data.</text>
</comment>
<dbReference type="AlphaFoldDB" id="A0A2T0N3W9"/>
<name>A0A2T0N3W9_9ACTN</name>
<feature type="compositionally biased region" description="Polar residues" evidence="1">
    <location>
        <begin position="104"/>
        <end position="126"/>
    </location>
</feature>
<organism evidence="3 4">
    <name type="scientific">Nonomuraea fuscirosea</name>
    <dbReference type="NCBI Taxonomy" id="1291556"/>
    <lineage>
        <taxon>Bacteria</taxon>
        <taxon>Bacillati</taxon>
        <taxon>Actinomycetota</taxon>
        <taxon>Actinomycetes</taxon>
        <taxon>Streptosporangiales</taxon>
        <taxon>Streptosporangiaceae</taxon>
        <taxon>Nonomuraea</taxon>
    </lineage>
</organism>
<keyword evidence="2" id="KW-0732">Signal</keyword>
<dbReference type="SUPFAM" id="SSF49695">
    <property type="entry name" value="gamma-Crystallin-like"/>
    <property type="match status" value="1"/>
</dbReference>
<feature type="signal peptide" evidence="2">
    <location>
        <begin position="1"/>
        <end position="26"/>
    </location>
</feature>
<dbReference type="Proteomes" id="UP000238312">
    <property type="component" value="Unassembled WGS sequence"/>
</dbReference>
<proteinExistence type="predicted"/>